<proteinExistence type="predicted"/>
<gene>
    <name evidence="1" type="ORF">A33K_17577</name>
</gene>
<evidence type="ECO:0000313" key="1">
    <source>
        <dbReference type="EMBL" id="EIP85520.1"/>
    </source>
</evidence>
<accession>A0ABN0FZZ7</accession>
<evidence type="ECO:0008006" key="3">
    <source>
        <dbReference type="Google" id="ProtNLM"/>
    </source>
</evidence>
<protein>
    <recommendedName>
        <fullName evidence="3">Transposase</fullName>
    </recommendedName>
</protein>
<name>A0ABN0FZZ7_9BURK</name>
<keyword evidence="2" id="KW-1185">Reference proteome</keyword>
<organism evidence="1 2">
    <name type="scientific">Burkholderia humptydooensis MSMB43</name>
    <dbReference type="NCBI Taxonomy" id="441157"/>
    <lineage>
        <taxon>Bacteria</taxon>
        <taxon>Pseudomonadati</taxon>
        <taxon>Pseudomonadota</taxon>
        <taxon>Betaproteobacteria</taxon>
        <taxon>Burkholderiales</taxon>
        <taxon>Burkholderiaceae</taxon>
        <taxon>Burkholderia</taxon>
        <taxon>pseudomallei group</taxon>
    </lineage>
</organism>
<reference evidence="2" key="1">
    <citation type="journal article" date="2012" name="J. Bacteriol.">
        <title>Revised Genome Sequence of Burkholderia thailandensis MSMB43 with Improved Annotation.</title>
        <authorList>
            <person name="Zhuo Y."/>
            <person name="Liu L."/>
            <person name="Wang Q."/>
            <person name="Liu X."/>
            <person name="Ren B."/>
            <person name="Liu M."/>
            <person name="Ni P."/>
            <person name="Cheng Y.Q."/>
            <person name="Zhang L."/>
        </authorList>
    </citation>
    <scope>NUCLEOTIDE SEQUENCE [LARGE SCALE GENOMIC DNA]</scope>
    <source>
        <strain evidence="2">MSMB43</strain>
    </source>
</reference>
<dbReference type="EMBL" id="JH692066">
    <property type="protein sequence ID" value="EIP85520.1"/>
    <property type="molecule type" value="Genomic_DNA"/>
</dbReference>
<evidence type="ECO:0000313" key="2">
    <source>
        <dbReference type="Proteomes" id="UP000004682"/>
    </source>
</evidence>
<sequence length="68" mass="7607">MHAAPRAALSFYQPVSKPARASQRPTCKGARNGIADRIRDYRVHLFADFPQVMQHFAALITRAAVLRS</sequence>
<dbReference type="Proteomes" id="UP000004682">
    <property type="component" value="Unassembled WGS sequence"/>
</dbReference>